<sequence>MEKLTPHFQRDLDIVQRIPIVEEMLEMICRTTGMGFAAVAQITSERLITCAMHDKLNFGLIPGGELKVESTIRLKTPNINYRKKNSFQNCANNSLQY</sequence>
<gene>
    <name evidence="1" type="ORF">CLV32_3501</name>
</gene>
<dbReference type="AlphaFoldDB" id="A0A4R6IGB6"/>
<evidence type="ECO:0000313" key="1">
    <source>
        <dbReference type="EMBL" id="TDO20866.1"/>
    </source>
</evidence>
<comment type="caution">
    <text evidence="1">The sequence shown here is derived from an EMBL/GenBank/DDBJ whole genome shotgun (WGS) entry which is preliminary data.</text>
</comment>
<dbReference type="OrthoDB" id="9795133at2"/>
<accession>A0A4R6IGB6</accession>
<name>A0A4R6IGB6_9SPHI</name>
<dbReference type="EMBL" id="SNWM01000004">
    <property type="protein sequence ID" value="TDO20866.1"/>
    <property type="molecule type" value="Genomic_DNA"/>
</dbReference>
<dbReference type="RefSeq" id="WP_133557704.1">
    <property type="nucleotide sequence ID" value="NZ_SNWM01000004.1"/>
</dbReference>
<keyword evidence="2" id="KW-1185">Reference proteome</keyword>
<evidence type="ECO:0000313" key="2">
    <source>
        <dbReference type="Proteomes" id="UP000295499"/>
    </source>
</evidence>
<dbReference type="Proteomes" id="UP000295499">
    <property type="component" value="Unassembled WGS sequence"/>
</dbReference>
<protein>
    <submittedName>
        <fullName evidence="1">Uncharacterized protein</fullName>
    </submittedName>
</protein>
<proteinExistence type="predicted"/>
<organism evidence="1 2">
    <name type="scientific">Pedobacter duraquae</name>
    <dbReference type="NCBI Taxonomy" id="425511"/>
    <lineage>
        <taxon>Bacteria</taxon>
        <taxon>Pseudomonadati</taxon>
        <taxon>Bacteroidota</taxon>
        <taxon>Sphingobacteriia</taxon>
        <taxon>Sphingobacteriales</taxon>
        <taxon>Sphingobacteriaceae</taxon>
        <taxon>Pedobacter</taxon>
    </lineage>
</organism>
<reference evidence="1 2" key="1">
    <citation type="submission" date="2019-03" db="EMBL/GenBank/DDBJ databases">
        <title>Genomic Encyclopedia of Archaeal and Bacterial Type Strains, Phase II (KMG-II): from individual species to whole genera.</title>
        <authorList>
            <person name="Goeker M."/>
        </authorList>
    </citation>
    <scope>NUCLEOTIDE SEQUENCE [LARGE SCALE GENOMIC DNA]</scope>
    <source>
        <strain evidence="1 2">DSM 19034</strain>
    </source>
</reference>